<dbReference type="Gene3D" id="3.20.20.60">
    <property type="entry name" value="Phosphoenolpyruvate-binding domains"/>
    <property type="match status" value="1"/>
</dbReference>
<feature type="compositionally biased region" description="Acidic residues" evidence="14">
    <location>
        <begin position="179"/>
        <end position="188"/>
    </location>
</feature>
<comment type="similarity">
    <text evidence="3 13">Belongs to the pyruvate kinase family.</text>
</comment>
<comment type="pathway">
    <text evidence="2 13">Carbohydrate degradation; glycolysis; pyruvate from D-glyceraldehyde 3-phosphate: step 5/5.</text>
</comment>
<accession>M7Z3C3</accession>
<feature type="compositionally biased region" description="Acidic residues" evidence="14">
    <location>
        <begin position="150"/>
        <end position="163"/>
    </location>
</feature>
<evidence type="ECO:0000256" key="10">
    <source>
        <dbReference type="ARBA" id="ARBA00022842"/>
    </source>
</evidence>
<dbReference type="InterPro" id="IPR015813">
    <property type="entry name" value="Pyrv/PenolPyrv_kinase-like_dom"/>
</dbReference>
<reference evidence="16" key="1">
    <citation type="journal article" date="2013" name="Nature">
        <title>Draft genome of the wheat A-genome progenitor Triticum urartu.</title>
        <authorList>
            <person name="Ling H.Q."/>
            <person name="Zhao S."/>
            <person name="Liu D."/>
            <person name="Wang J."/>
            <person name="Sun H."/>
            <person name="Zhang C."/>
            <person name="Fan H."/>
            <person name="Li D."/>
            <person name="Dong L."/>
            <person name="Tao Y."/>
            <person name="Gao C."/>
            <person name="Wu H."/>
            <person name="Li Y."/>
            <person name="Cui Y."/>
            <person name="Guo X."/>
            <person name="Zheng S."/>
            <person name="Wang B."/>
            <person name="Yu K."/>
            <person name="Liang Q."/>
            <person name="Yang W."/>
            <person name="Lou X."/>
            <person name="Chen J."/>
            <person name="Feng M."/>
            <person name="Jian J."/>
            <person name="Zhang X."/>
            <person name="Luo G."/>
            <person name="Jiang Y."/>
            <person name="Liu J."/>
            <person name="Wang Z."/>
            <person name="Sha Y."/>
            <person name="Zhang B."/>
            <person name="Wu H."/>
            <person name="Tang D."/>
            <person name="Shen Q."/>
            <person name="Xue P."/>
            <person name="Zou S."/>
            <person name="Wang X."/>
            <person name="Liu X."/>
            <person name="Wang F."/>
            <person name="Yang Y."/>
            <person name="An X."/>
            <person name="Dong Z."/>
            <person name="Zhang K."/>
            <person name="Zhang X."/>
            <person name="Luo M.C."/>
            <person name="Dvorak J."/>
            <person name="Tong Y."/>
            <person name="Wang J."/>
            <person name="Yang H."/>
            <person name="Li Z."/>
            <person name="Wang D."/>
            <person name="Zhang A."/>
            <person name="Wang J."/>
        </authorList>
    </citation>
    <scope>NUCLEOTIDE SEQUENCE</scope>
</reference>
<feature type="compositionally biased region" description="Basic and acidic residues" evidence="14">
    <location>
        <begin position="313"/>
        <end position="323"/>
    </location>
</feature>
<dbReference type="InterPro" id="IPR040442">
    <property type="entry name" value="Pyrv_kinase-like_dom_sf"/>
</dbReference>
<dbReference type="GO" id="GO:0004743">
    <property type="term" value="F:pyruvate kinase activity"/>
    <property type="evidence" value="ECO:0007669"/>
    <property type="project" value="UniProtKB-EC"/>
</dbReference>
<evidence type="ECO:0000313" key="16">
    <source>
        <dbReference type="EMBL" id="EMS57623.1"/>
    </source>
</evidence>
<evidence type="ECO:0000259" key="15">
    <source>
        <dbReference type="Pfam" id="PF00224"/>
    </source>
</evidence>
<dbReference type="GO" id="GO:0016301">
    <property type="term" value="F:kinase activity"/>
    <property type="evidence" value="ECO:0007669"/>
    <property type="project" value="UniProtKB-KW"/>
</dbReference>
<evidence type="ECO:0000256" key="6">
    <source>
        <dbReference type="ARBA" id="ARBA00022723"/>
    </source>
</evidence>
<feature type="region of interest" description="Disordered" evidence="14">
    <location>
        <begin position="257"/>
        <end position="323"/>
    </location>
</feature>
<evidence type="ECO:0000256" key="11">
    <source>
        <dbReference type="ARBA" id="ARBA00023152"/>
    </source>
</evidence>
<proteinExistence type="inferred from homology"/>
<evidence type="ECO:0000256" key="5">
    <source>
        <dbReference type="ARBA" id="ARBA00022679"/>
    </source>
</evidence>
<evidence type="ECO:0000256" key="13">
    <source>
        <dbReference type="RuleBase" id="RU000504"/>
    </source>
</evidence>
<dbReference type="PANTHER" id="PTHR11817">
    <property type="entry name" value="PYRUVATE KINASE"/>
    <property type="match status" value="1"/>
</dbReference>
<gene>
    <name evidence="16" type="ORF">TRIUR3_33552</name>
</gene>
<evidence type="ECO:0000256" key="2">
    <source>
        <dbReference type="ARBA" id="ARBA00004997"/>
    </source>
</evidence>
<sequence>MVNMSGLTLCVFVCGTIHIDMPTLSDEDKDSLNHFDWILEEADGIILSRGNLGIDLPPEKVFLFQKSALHKCNMAEATDVANAVLDDEVSKFVLRISETDMLPAKAPTTAKKIEESNESSDSESSDSEKPATEVKNYAVATTQKKNQELDGSDSDSDDSSDEDMATKKPVAKKVVESSESSDSDSEEDTTAKPVQSSKAIAVKKNKESSDSSNFDSDSDSEEVLGCTCLLLQIFFLCHLSYFLCPGYTTAKTVNAKKLESSGSSDKDLDLDSDEPAKSTIPAKRPLTTEKKSEHYLQSKDDSDDSSDESDEEPALKKPKVERQDEVEAARMAAINKEIKRVLTEVLLKVSDDLFNEITAKVMNEDDSSAGPNEITGVSSSKELGLGESEVKTTTVLVVLMILG</sequence>
<dbReference type="InterPro" id="IPR015793">
    <property type="entry name" value="Pyrv_Knase_brl"/>
</dbReference>
<evidence type="ECO:0000256" key="12">
    <source>
        <dbReference type="ARBA" id="ARBA00023317"/>
    </source>
</evidence>
<evidence type="ECO:0000256" key="8">
    <source>
        <dbReference type="ARBA" id="ARBA00022777"/>
    </source>
</evidence>
<feature type="domain" description="Pyruvate kinase barrel" evidence="15">
    <location>
        <begin position="27"/>
        <end position="76"/>
    </location>
</feature>
<keyword evidence="10 13" id="KW-0460">Magnesium</keyword>
<feature type="compositionally biased region" description="Acidic residues" evidence="14">
    <location>
        <begin position="301"/>
        <end position="312"/>
    </location>
</feature>
<keyword evidence="9" id="KW-0067">ATP-binding</keyword>
<evidence type="ECO:0000256" key="4">
    <source>
        <dbReference type="ARBA" id="ARBA00012142"/>
    </source>
</evidence>
<dbReference type="GO" id="GO:0000287">
    <property type="term" value="F:magnesium ion binding"/>
    <property type="evidence" value="ECO:0007669"/>
    <property type="project" value="InterPro"/>
</dbReference>
<dbReference type="PRINTS" id="PR01050">
    <property type="entry name" value="PYRUVTKNASE"/>
</dbReference>
<dbReference type="GO" id="GO:0030955">
    <property type="term" value="F:potassium ion binding"/>
    <property type="evidence" value="ECO:0007669"/>
    <property type="project" value="InterPro"/>
</dbReference>
<feature type="compositionally biased region" description="Basic and acidic residues" evidence="14">
    <location>
        <begin position="257"/>
        <end position="269"/>
    </location>
</feature>
<dbReference type="EMBL" id="KD142505">
    <property type="protein sequence ID" value="EMS57623.1"/>
    <property type="molecule type" value="Genomic_DNA"/>
</dbReference>
<dbReference type="SUPFAM" id="SSF51621">
    <property type="entry name" value="Phosphoenolpyruvate/pyruvate domain"/>
    <property type="match status" value="1"/>
</dbReference>
<feature type="region of interest" description="Disordered" evidence="14">
    <location>
        <begin position="105"/>
        <end position="219"/>
    </location>
</feature>
<evidence type="ECO:0000256" key="1">
    <source>
        <dbReference type="ARBA" id="ARBA00001958"/>
    </source>
</evidence>
<keyword evidence="8 13" id="KW-0418">Kinase</keyword>
<dbReference type="STRING" id="4572.M7Z3C3"/>
<keyword evidence="6" id="KW-0479">Metal-binding</keyword>
<keyword evidence="5 13" id="KW-0808">Transferase</keyword>
<feature type="compositionally biased region" description="Basic and acidic residues" evidence="14">
    <location>
        <begin position="286"/>
        <end position="300"/>
    </location>
</feature>
<organism evidence="16">
    <name type="scientific">Triticum urartu</name>
    <name type="common">Red wild einkorn</name>
    <name type="synonym">Crithodium urartu</name>
    <dbReference type="NCBI Taxonomy" id="4572"/>
    <lineage>
        <taxon>Eukaryota</taxon>
        <taxon>Viridiplantae</taxon>
        <taxon>Streptophyta</taxon>
        <taxon>Embryophyta</taxon>
        <taxon>Tracheophyta</taxon>
        <taxon>Spermatophyta</taxon>
        <taxon>Magnoliopsida</taxon>
        <taxon>Liliopsida</taxon>
        <taxon>Poales</taxon>
        <taxon>Poaceae</taxon>
        <taxon>BOP clade</taxon>
        <taxon>Pooideae</taxon>
        <taxon>Triticodae</taxon>
        <taxon>Triticeae</taxon>
        <taxon>Triticinae</taxon>
        <taxon>Triticum</taxon>
    </lineage>
</organism>
<keyword evidence="12 16" id="KW-0670">Pyruvate</keyword>
<evidence type="ECO:0000256" key="9">
    <source>
        <dbReference type="ARBA" id="ARBA00022840"/>
    </source>
</evidence>
<dbReference type="EC" id="2.7.1.40" evidence="4 13"/>
<dbReference type="AlphaFoldDB" id="M7Z3C3"/>
<comment type="catalytic activity">
    <reaction evidence="13">
        <text>pyruvate + ATP = phosphoenolpyruvate + ADP + H(+)</text>
        <dbReference type="Rhea" id="RHEA:18157"/>
        <dbReference type="ChEBI" id="CHEBI:15361"/>
        <dbReference type="ChEBI" id="CHEBI:15378"/>
        <dbReference type="ChEBI" id="CHEBI:30616"/>
        <dbReference type="ChEBI" id="CHEBI:58702"/>
        <dbReference type="ChEBI" id="CHEBI:456216"/>
        <dbReference type="EC" id="2.7.1.40"/>
    </reaction>
</comment>
<protein>
    <recommendedName>
        <fullName evidence="4 13">Pyruvate kinase</fullName>
        <ecNumber evidence="4 13">2.7.1.40</ecNumber>
    </recommendedName>
</protein>
<keyword evidence="11 13" id="KW-0324">Glycolysis</keyword>
<dbReference type="UniPathway" id="UPA00109">
    <property type="reaction ID" value="UER00188"/>
</dbReference>
<keyword evidence="7" id="KW-0547">Nucleotide-binding</keyword>
<dbReference type="eggNOG" id="KOG2323">
    <property type="taxonomic scope" value="Eukaryota"/>
</dbReference>
<feature type="compositionally biased region" description="Acidic residues" evidence="14">
    <location>
        <begin position="116"/>
        <end position="125"/>
    </location>
</feature>
<dbReference type="GO" id="GO:0005524">
    <property type="term" value="F:ATP binding"/>
    <property type="evidence" value="ECO:0007669"/>
    <property type="project" value="UniProtKB-KW"/>
</dbReference>
<evidence type="ECO:0000256" key="7">
    <source>
        <dbReference type="ARBA" id="ARBA00022741"/>
    </source>
</evidence>
<evidence type="ECO:0000256" key="14">
    <source>
        <dbReference type="SAM" id="MobiDB-lite"/>
    </source>
</evidence>
<comment type="cofactor">
    <cofactor evidence="1">
        <name>K(+)</name>
        <dbReference type="ChEBI" id="CHEBI:29103"/>
    </cofactor>
</comment>
<dbReference type="InterPro" id="IPR001697">
    <property type="entry name" value="Pyr_Knase"/>
</dbReference>
<dbReference type="Pfam" id="PF00224">
    <property type="entry name" value="PK"/>
    <property type="match status" value="1"/>
</dbReference>
<evidence type="ECO:0000256" key="3">
    <source>
        <dbReference type="ARBA" id="ARBA00008663"/>
    </source>
</evidence>
<name>M7Z3C3_TRIUA</name>